<dbReference type="RefSeq" id="WP_125892689.1">
    <property type="nucleotide sequence ID" value="NZ_JANGWI010000026.1"/>
</dbReference>
<organism evidence="3">
    <name type="scientific">Providencia rettgeri</name>
    <dbReference type="NCBI Taxonomy" id="587"/>
    <lineage>
        <taxon>Bacteria</taxon>
        <taxon>Pseudomonadati</taxon>
        <taxon>Pseudomonadota</taxon>
        <taxon>Gammaproteobacteria</taxon>
        <taxon>Enterobacterales</taxon>
        <taxon>Morganellaceae</taxon>
        <taxon>Providencia</taxon>
    </lineage>
</organism>
<dbReference type="OrthoDB" id="9804695at2"/>
<protein>
    <submittedName>
        <fullName evidence="3">CoA-binding protein</fullName>
    </submittedName>
</protein>
<dbReference type="EMBL" id="ABEXCJ040000001">
    <property type="protein sequence ID" value="ELR5215963.1"/>
    <property type="molecule type" value="Genomic_DNA"/>
</dbReference>
<dbReference type="InterPro" id="IPR036291">
    <property type="entry name" value="NAD(P)-bd_dom_sf"/>
</dbReference>
<evidence type="ECO:0000259" key="1">
    <source>
        <dbReference type="SMART" id="SM00881"/>
    </source>
</evidence>
<dbReference type="Pfam" id="PF13380">
    <property type="entry name" value="CoA_binding_2"/>
    <property type="match status" value="1"/>
</dbReference>
<dbReference type="SMART" id="SM00881">
    <property type="entry name" value="CoA_binding"/>
    <property type="match status" value="1"/>
</dbReference>
<name>A0A427HGH7_PRORE</name>
<dbReference type="InterPro" id="IPR003781">
    <property type="entry name" value="CoA-bd"/>
</dbReference>
<feature type="domain" description="CoA-binding" evidence="1">
    <location>
        <begin position="10"/>
        <end position="104"/>
    </location>
</feature>
<dbReference type="Gene3D" id="3.40.50.720">
    <property type="entry name" value="NAD(P)-binding Rossmann-like Domain"/>
    <property type="match status" value="1"/>
</dbReference>
<dbReference type="PANTHER" id="PTHR33303:SF2">
    <property type="entry name" value="COA-BINDING DOMAIN-CONTAINING PROTEIN"/>
    <property type="match status" value="1"/>
</dbReference>
<sequence>MRDQEIAEILKRVRTIALVGASDKVNRPSYEVMEYLLHQGYTVIPVSPKLAGQTLLGQLVYEKLSDIPEPIDMVDVFRNAEAAVGVAREAVEVKAKVLWLQKGVISEEAQQIALRAGLQFVMDKCPKQEIPALGLEK</sequence>
<evidence type="ECO:0000313" key="3">
    <source>
        <dbReference type="EMBL" id="EMR4588150.1"/>
    </source>
</evidence>
<evidence type="ECO:0000313" key="2">
    <source>
        <dbReference type="EMBL" id="ELR5215963.1"/>
    </source>
</evidence>
<dbReference type="EMBL" id="ABEXCJ050000001">
    <property type="protein sequence ID" value="EMR4588150.1"/>
    <property type="molecule type" value="Genomic_DNA"/>
</dbReference>
<dbReference type="SUPFAM" id="SSF51735">
    <property type="entry name" value="NAD(P)-binding Rossmann-fold domains"/>
    <property type="match status" value="1"/>
</dbReference>
<comment type="caution">
    <text evidence="3">The sequence shown here is derived from an EMBL/GenBank/DDBJ whole genome shotgun (WGS) entry which is preliminary data.</text>
</comment>
<dbReference type="AlphaFoldDB" id="A0A427HGH7"/>
<gene>
    <name evidence="3" type="ORF">M0K77_000402</name>
    <name evidence="2" type="ORF">M0K77_RS02010</name>
</gene>
<proteinExistence type="predicted"/>
<reference evidence="3" key="1">
    <citation type="submission" date="2024-02" db="EMBL/GenBank/DDBJ databases">
        <authorList>
            <consortium name="Clinical and Environmental Microbiology Branch: Whole genome sequencing antimicrobial resistance pathogens in the healthcare setting"/>
        </authorList>
    </citation>
    <scope>NUCLEOTIDE SEQUENCE</scope>
    <source>
        <strain evidence="3">2020QW-00022</strain>
    </source>
</reference>
<dbReference type="PANTHER" id="PTHR33303">
    <property type="entry name" value="CYTOPLASMIC PROTEIN-RELATED"/>
    <property type="match status" value="1"/>
</dbReference>
<accession>A0A427HGH7</accession>